<keyword evidence="5 7" id="KW-0472">Membrane</keyword>
<evidence type="ECO:0000256" key="2">
    <source>
        <dbReference type="ARBA" id="ARBA00022679"/>
    </source>
</evidence>
<accession>A0A7R9F3L9</accession>
<feature type="compositionally biased region" description="Polar residues" evidence="8">
    <location>
        <begin position="284"/>
        <end position="294"/>
    </location>
</feature>
<evidence type="ECO:0000313" key="10">
    <source>
        <dbReference type="EMBL" id="CAD7445447.1"/>
    </source>
</evidence>
<comment type="subcellular location">
    <subcellularLocation>
        <location evidence="1">Membrane</location>
        <topology evidence="1">Multi-pass membrane protein</topology>
    </subcellularLocation>
</comment>
<reference evidence="10" key="1">
    <citation type="submission" date="2020-11" db="EMBL/GenBank/DDBJ databases">
        <authorList>
            <person name="Tran Van P."/>
        </authorList>
    </citation>
    <scope>NUCLEOTIDE SEQUENCE</scope>
</reference>
<keyword evidence="3 7" id="KW-0812">Transmembrane</keyword>
<name>A0A7R9F3L9_9NEOP</name>
<comment type="catalytic activity">
    <reaction evidence="7">
        <text>L-cysteinyl-[protein] + hexadecanoyl-CoA = S-hexadecanoyl-L-cysteinyl-[protein] + CoA</text>
        <dbReference type="Rhea" id="RHEA:36683"/>
        <dbReference type="Rhea" id="RHEA-COMP:10131"/>
        <dbReference type="Rhea" id="RHEA-COMP:11032"/>
        <dbReference type="ChEBI" id="CHEBI:29950"/>
        <dbReference type="ChEBI" id="CHEBI:57287"/>
        <dbReference type="ChEBI" id="CHEBI:57379"/>
        <dbReference type="ChEBI" id="CHEBI:74151"/>
        <dbReference type="EC" id="2.3.1.225"/>
    </reaction>
</comment>
<feature type="transmembrane region" description="Helical" evidence="7">
    <location>
        <begin position="39"/>
        <end position="61"/>
    </location>
</feature>
<feature type="compositionally biased region" description="Basic and acidic residues" evidence="8">
    <location>
        <begin position="311"/>
        <end position="321"/>
    </location>
</feature>
<evidence type="ECO:0000256" key="6">
    <source>
        <dbReference type="ARBA" id="ARBA00023315"/>
    </source>
</evidence>
<evidence type="ECO:0000256" key="5">
    <source>
        <dbReference type="ARBA" id="ARBA00023136"/>
    </source>
</evidence>
<evidence type="ECO:0000259" key="9">
    <source>
        <dbReference type="Pfam" id="PF01529"/>
    </source>
</evidence>
<feature type="transmembrane region" description="Helical" evidence="7">
    <location>
        <begin position="228"/>
        <end position="257"/>
    </location>
</feature>
<comment type="similarity">
    <text evidence="7">Belongs to the DHHC palmitoyltransferase family.</text>
</comment>
<dbReference type="GO" id="GO:0016020">
    <property type="term" value="C:membrane"/>
    <property type="evidence" value="ECO:0007669"/>
    <property type="project" value="UniProtKB-SubCell"/>
</dbReference>
<organism evidence="10">
    <name type="scientific">Timema bartmani</name>
    <dbReference type="NCBI Taxonomy" id="61472"/>
    <lineage>
        <taxon>Eukaryota</taxon>
        <taxon>Metazoa</taxon>
        <taxon>Ecdysozoa</taxon>
        <taxon>Arthropoda</taxon>
        <taxon>Hexapoda</taxon>
        <taxon>Insecta</taxon>
        <taxon>Pterygota</taxon>
        <taxon>Neoptera</taxon>
        <taxon>Polyneoptera</taxon>
        <taxon>Phasmatodea</taxon>
        <taxon>Timematodea</taxon>
        <taxon>Timematoidea</taxon>
        <taxon>Timematidae</taxon>
        <taxon>Timema</taxon>
    </lineage>
</organism>
<dbReference type="GO" id="GO:0005783">
    <property type="term" value="C:endoplasmic reticulum"/>
    <property type="evidence" value="ECO:0007669"/>
    <property type="project" value="TreeGrafter"/>
</dbReference>
<dbReference type="PANTHER" id="PTHR22883">
    <property type="entry name" value="ZINC FINGER DHHC DOMAIN CONTAINING PROTEIN"/>
    <property type="match status" value="1"/>
</dbReference>
<feature type="region of interest" description="Disordered" evidence="8">
    <location>
        <begin position="280"/>
        <end position="385"/>
    </location>
</feature>
<evidence type="ECO:0000256" key="4">
    <source>
        <dbReference type="ARBA" id="ARBA00022989"/>
    </source>
</evidence>
<feature type="transmembrane region" description="Helical" evidence="7">
    <location>
        <begin position="68"/>
        <end position="89"/>
    </location>
</feature>
<dbReference type="EC" id="2.3.1.225" evidence="7"/>
<feature type="region of interest" description="Disordered" evidence="8">
    <location>
        <begin position="519"/>
        <end position="586"/>
    </location>
</feature>
<dbReference type="AlphaFoldDB" id="A0A7R9F3L9"/>
<dbReference type="PROSITE" id="PS50216">
    <property type="entry name" value="DHHC"/>
    <property type="match status" value="1"/>
</dbReference>
<dbReference type="GO" id="GO:0005794">
    <property type="term" value="C:Golgi apparatus"/>
    <property type="evidence" value="ECO:0007669"/>
    <property type="project" value="TreeGrafter"/>
</dbReference>
<dbReference type="PANTHER" id="PTHR22883:SF203">
    <property type="entry name" value="PALMITOYLTRANSFERASE"/>
    <property type="match status" value="1"/>
</dbReference>
<gene>
    <name evidence="10" type="ORF">TBIB3V08_LOCUS7799</name>
</gene>
<dbReference type="InterPro" id="IPR039859">
    <property type="entry name" value="PFA4/ZDH16/20/ERF2-like"/>
</dbReference>
<feature type="compositionally biased region" description="Low complexity" evidence="8">
    <location>
        <begin position="519"/>
        <end position="529"/>
    </location>
</feature>
<keyword evidence="2 7" id="KW-0808">Transferase</keyword>
<evidence type="ECO:0000256" key="3">
    <source>
        <dbReference type="ARBA" id="ARBA00022692"/>
    </source>
</evidence>
<evidence type="ECO:0000256" key="7">
    <source>
        <dbReference type="RuleBase" id="RU079119"/>
    </source>
</evidence>
<dbReference type="EMBL" id="OD567277">
    <property type="protein sequence ID" value="CAD7445447.1"/>
    <property type="molecule type" value="Genomic_DNA"/>
</dbReference>
<dbReference type="Pfam" id="PF01529">
    <property type="entry name" value="DHHC"/>
    <property type="match status" value="1"/>
</dbReference>
<protein>
    <recommendedName>
        <fullName evidence="7">Palmitoyltransferase</fullName>
        <ecNumber evidence="7">2.3.1.225</ecNumber>
    </recommendedName>
</protein>
<evidence type="ECO:0000256" key="8">
    <source>
        <dbReference type="SAM" id="MobiDB-lite"/>
    </source>
</evidence>
<feature type="domain" description="Palmitoyltransferase DHHC" evidence="9">
    <location>
        <begin position="121"/>
        <end position="269"/>
    </location>
</feature>
<dbReference type="GO" id="GO:0006612">
    <property type="term" value="P:protein targeting to membrane"/>
    <property type="evidence" value="ECO:0007669"/>
    <property type="project" value="TreeGrafter"/>
</dbReference>
<dbReference type="GO" id="GO:0019706">
    <property type="term" value="F:protein-cysteine S-palmitoyltransferase activity"/>
    <property type="evidence" value="ECO:0007669"/>
    <property type="project" value="UniProtKB-EC"/>
</dbReference>
<comment type="domain">
    <text evidence="7">The DHHC domain is required for palmitoyltransferase activity.</text>
</comment>
<dbReference type="InterPro" id="IPR001594">
    <property type="entry name" value="Palmitoyltrfase_DHHC"/>
</dbReference>
<feature type="compositionally biased region" description="Basic and acidic residues" evidence="8">
    <location>
        <begin position="351"/>
        <end position="373"/>
    </location>
</feature>
<feature type="compositionally biased region" description="Low complexity" evidence="8">
    <location>
        <begin position="375"/>
        <end position="385"/>
    </location>
</feature>
<keyword evidence="4 7" id="KW-1133">Transmembrane helix</keyword>
<feature type="transmembrane region" description="Helical" evidence="7">
    <location>
        <begin position="163"/>
        <end position="191"/>
    </location>
</feature>
<sequence length="631" mass="68574">MEAVARTPCCSLQTTLGPPEYRRWRRVHGLQLPLHPQQVAGWVFLVGLSAATFSVVLPALCSALRPPMVAALAGLLVAHAASHLAALLVDPADPNLRRLKAKAPLPEFDRSKHAHVIEDGRCHLCNIATSGVHTKHCSVCNKCVSGFDHHCKWLNHCVGGRNYAAFLLCVTSAVAASLFVAGVCVAEVALYHLDPAWLSFLEGGGDPRWNGTSPAGPLPHSLMPRDKVFLSVVGVLGGLAAIAAGLLLHLCFFHVYIGFLGVTTYEYIRSYRQLPERAGLPTTLRPSENAQELVQRSDGGGHCSAPRRERKRPDPQDDQRKISPRCPQSFNPFCKSGPEVRRKQSFPAEDPCGRNEAEDPCGRSGAEDPRSDVRSPFSPSCSKCPSSSRKCAKLDYDSGQDVEMMKRGVDHRRCSGNRRCPSFSLRKRFSCDEPEASAPPVRRNQVKPTLGPAEHALEQPPVVTVVSEKSPEIKGVEPAAVVAAASRSTKLPALAPPSRRRLHGASELKILRDALAFVQQPQVSSTSQQMRHHGRKKNDGGGCHHRSKPSPALSPIRESGLSNPPSPHFSVAWADEESGSCPSSPETLRTVESVYTDPQEVCPSLPDEPIFVVRAPRSRAGPWTAENLTYQ</sequence>
<evidence type="ECO:0000256" key="1">
    <source>
        <dbReference type="ARBA" id="ARBA00004141"/>
    </source>
</evidence>
<proteinExistence type="inferred from homology"/>
<keyword evidence="6 7" id="KW-0012">Acyltransferase</keyword>